<organism evidence="4 5">
    <name type="scientific">Anaeramoeba flamelloides</name>
    <dbReference type="NCBI Taxonomy" id="1746091"/>
    <lineage>
        <taxon>Eukaryota</taxon>
        <taxon>Metamonada</taxon>
        <taxon>Anaeramoebidae</taxon>
        <taxon>Anaeramoeba</taxon>
    </lineage>
</organism>
<dbReference type="Gene3D" id="3.40.30.10">
    <property type="entry name" value="Glutaredoxin"/>
    <property type="match status" value="1"/>
</dbReference>
<dbReference type="Proteomes" id="UP001146793">
    <property type="component" value="Unassembled WGS sequence"/>
</dbReference>
<name>A0AAV8A839_9EUKA</name>
<comment type="caution">
    <text evidence="4">The sequence shown here is derived from an EMBL/GenBank/DDBJ whole genome shotgun (WGS) entry which is preliminary data.</text>
</comment>
<dbReference type="GO" id="GO:0043161">
    <property type="term" value="P:proteasome-mediated ubiquitin-dependent protein catabolic process"/>
    <property type="evidence" value="ECO:0007669"/>
    <property type="project" value="TreeGrafter"/>
</dbReference>
<feature type="compositionally biased region" description="Acidic residues" evidence="2">
    <location>
        <begin position="368"/>
        <end position="402"/>
    </location>
</feature>
<reference evidence="4" key="1">
    <citation type="submission" date="2022-08" db="EMBL/GenBank/DDBJ databases">
        <title>Novel sulphate-reducing endosymbionts in the free-living metamonad Anaeramoeba.</title>
        <authorList>
            <person name="Jerlstrom-Hultqvist J."/>
            <person name="Cepicka I."/>
            <person name="Gallot-Lavallee L."/>
            <person name="Salas-Leiva D."/>
            <person name="Curtis B.A."/>
            <person name="Zahonova K."/>
            <person name="Pipaliya S."/>
            <person name="Dacks J."/>
            <person name="Roger A.J."/>
        </authorList>
    </citation>
    <scope>NUCLEOTIDE SEQUENCE</scope>
    <source>
        <strain evidence="4">Busselton2</strain>
    </source>
</reference>
<dbReference type="InterPro" id="IPR036249">
    <property type="entry name" value="Thioredoxin-like_sf"/>
</dbReference>
<dbReference type="Pfam" id="PF13899">
    <property type="entry name" value="Thioredoxin_7"/>
    <property type="match status" value="1"/>
</dbReference>
<dbReference type="GO" id="GO:0043130">
    <property type="term" value="F:ubiquitin binding"/>
    <property type="evidence" value="ECO:0007669"/>
    <property type="project" value="TreeGrafter"/>
</dbReference>
<dbReference type="PANTHER" id="PTHR23322">
    <property type="entry name" value="FAS-ASSOCIATED PROTEIN"/>
    <property type="match status" value="1"/>
</dbReference>
<dbReference type="InterPro" id="IPR050730">
    <property type="entry name" value="UBX_domain-protein"/>
</dbReference>
<proteinExistence type="predicted"/>
<feature type="coiled-coil region" evidence="1">
    <location>
        <begin position="289"/>
        <end position="324"/>
    </location>
</feature>
<evidence type="ECO:0000313" key="5">
    <source>
        <dbReference type="Proteomes" id="UP001146793"/>
    </source>
</evidence>
<dbReference type="PANTHER" id="PTHR23322:SF6">
    <property type="entry name" value="UBX DOMAIN-CONTAINING PROTEIN 7"/>
    <property type="match status" value="1"/>
</dbReference>
<dbReference type="AlphaFoldDB" id="A0AAV8A839"/>
<dbReference type="InterPro" id="IPR006577">
    <property type="entry name" value="UAS"/>
</dbReference>
<accession>A0AAV8A839</accession>
<dbReference type="CDD" id="cd02958">
    <property type="entry name" value="UAS"/>
    <property type="match status" value="1"/>
</dbReference>
<dbReference type="CDD" id="cd14273">
    <property type="entry name" value="UBA_TAP-C_like"/>
    <property type="match status" value="1"/>
</dbReference>
<dbReference type="SUPFAM" id="SSF52833">
    <property type="entry name" value="Thioredoxin-like"/>
    <property type="match status" value="1"/>
</dbReference>
<feature type="domain" description="UAS" evidence="3">
    <location>
        <begin position="122"/>
        <end position="262"/>
    </location>
</feature>
<feature type="region of interest" description="Disordered" evidence="2">
    <location>
        <begin position="358"/>
        <end position="427"/>
    </location>
</feature>
<sequence length="557" mass="65533">MYDLTFVEQNLVLKFQSETKTEEKIAIHFLSSANYDYQTAVSLYEQTYGTKKRRTVDYRKSDRQAKALLEKEQEQELKQTQGNYHLESSFGSTLPKRRSTRIYLKTVNNSMKTQFGKYDKQKIARKFKPPYDLFFQGTFEDAKQLGSKKLKWIMVNLQSSTCSSSLQLNKDLWEDVKVKRLIKEKFLFFQFYQNEPEYIQYNQYYPYTPYNTKGIFTHYKTDNEFEETILPRIDFIDPRTGERKFWFIAQNLSKNAIISQTTKFLDQNVLMSLVDPSELDLEKQIQIAIAESTENYQNQVKKVNKEKEKEKEKGIEKKKKIEMDINIEIENEKDNKKKNPKKDFNNFKDLDYSNFENYGQFDFSSDSTETETDSESETESESESESETGSESESDYETETGSEPENKIETEPKSENNSKQKKIHPTSIKINNKTEIINIDSPIKTKINQNTVNRKRHLEKIDDLWWRKEPDIKTEKNVVPIKILLPNGDKKIFNFYQTETIDIIFKTCIEKLKQFSLNTNFELYDLSGITKKALSIFRKKTIKALSLGNSLLAVSLK</sequence>
<keyword evidence="1" id="KW-0175">Coiled coil</keyword>
<evidence type="ECO:0000256" key="1">
    <source>
        <dbReference type="SAM" id="Coils"/>
    </source>
</evidence>
<evidence type="ECO:0000256" key="2">
    <source>
        <dbReference type="SAM" id="MobiDB-lite"/>
    </source>
</evidence>
<feature type="compositionally biased region" description="Basic and acidic residues" evidence="2">
    <location>
        <begin position="404"/>
        <end position="418"/>
    </location>
</feature>
<dbReference type="GO" id="GO:0005634">
    <property type="term" value="C:nucleus"/>
    <property type="evidence" value="ECO:0007669"/>
    <property type="project" value="TreeGrafter"/>
</dbReference>
<protein>
    <submittedName>
        <fullName evidence="4">Ubx domain-containing protein</fullName>
    </submittedName>
</protein>
<dbReference type="EMBL" id="JANTQA010000015">
    <property type="protein sequence ID" value="KAJ3448877.1"/>
    <property type="molecule type" value="Genomic_DNA"/>
</dbReference>
<evidence type="ECO:0000259" key="3">
    <source>
        <dbReference type="SMART" id="SM00594"/>
    </source>
</evidence>
<gene>
    <name evidence="4" type="ORF">M0812_01363</name>
</gene>
<dbReference type="SMART" id="SM00594">
    <property type="entry name" value="UAS"/>
    <property type="match status" value="1"/>
</dbReference>
<evidence type="ECO:0000313" key="4">
    <source>
        <dbReference type="EMBL" id="KAJ3448877.1"/>
    </source>
</evidence>